<dbReference type="NCBIfam" id="TIGR02595">
    <property type="entry name" value="PEP_CTERM"/>
    <property type="match status" value="1"/>
</dbReference>
<keyword evidence="1" id="KW-0472">Membrane</keyword>
<feature type="signal peptide" evidence="2">
    <location>
        <begin position="1"/>
        <end position="26"/>
    </location>
</feature>
<evidence type="ECO:0000256" key="2">
    <source>
        <dbReference type="SAM" id="SignalP"/>
    </source>
</evidence>
<keyword evidence="5" id="KW-1185">Reference proteome</keyword>
<accession>A0ABU0XZE0</accession>
<feature type="domain" description="Ice-binding protein C-terminal" evidence="3">
    <location>
        <begin position="156"/>
        <end position="180"/>
    </location>
</feature>
<dbReference type="NCBIfam" id="NF038126">
    <property type="entry name" value="PEP_CTERM_FxDxF"/>
    <property type="match status" value="1"/>
</dbReference>
<dbReference type="InterPro" id="IPR013424">
    <property type="entry name" value="Ice-binding_C"/>
</dbReference>
<comment type="caution">
    <text evidence="4">The sequence shown here is derived from an EMBL/GenBank/DDBJ whole genome shotgun (WGS) entry which is preliminary data.</text>
</comment>
<sequence length="184" mass="18950">MKNNTRSILAVLAFAGSALLSQAATAAVDISSLPKAVKLESGGSLTFGDKFKNNQQGSFFNDVFTFNVTQPSALNVVLTSQSTSALTGLNLTGFGLYSSVGNTLLQGGTQELSGATDKWSLSFANLAAGAYYMKVSGDIVFSTGATFSGNGNLVSAVPEPGTYAMLLAGLGLLGFVARRRQKSA</sequence>
<gene>
    <name evidence="4" type="ORF">RB624_17410</name>
</gene>
<evidence type="ECO:0000313" key="4">
    <source>
        <dbReference type="EMBL" id="MDQ4627671.1"/>
    </source>
</evidence>
<organism evidence="4 5">
    <name type="scientific">Janthinobacterium lividum</name>
    <dbReference type="NCBI Taxonomy" id="29581"/>
    <lineage>
        <taxon>Bacteria</taxon>
        <taxon>Pseudomonadati</taxon>
        <taxon>Pseudomonadota</taxon>
        <taxon>Betaproteobacteria</taxon>
        <taxon>Burkholderiales</taxon>
        <taxon>Oxalobacteraceae</taxon>
        <taxon>Janthinobacterium</taxon>
    </lineage>
</organism>
<evidence type="ECO:0000256" key="1">
    <source>
        <dbReference type="SAM" id="Phobius"/>
    </source>
</evidence>
<dbReference type="SUPFAM" id="SSF89260">
    <property type="entry name" value="Collagen-binding domain"/>
    <property type="match status" value="1"/>
</dbReference>
<feature type="chain" id="PRO_5047296948" evidence="2">
    <location>
        <begin position="27"/>
        <end position="184"/>
    </location>
</feature>
<protein>
    <submittedName>
        <fullName evidence="4">FxDxF family PEP-CTERM protein</fullName>
    </submittedName>
</protein>
<keyword evidence="2" id="KW-0732">Signal</keyword>
<evidence type="ECO:0000259" key="3">
    <source>
        <dbReference type="Pfam" id="PF07589"/>
    </source>
</evidence>
<keyword evidence="1" id="KW-1133">Transmembrane helix</keyword>
<dbReference type="Proteomes" id="UP001237592">
    <property type="component" value="Unassembled WGS sequence"/>
</dbReference>
<name>A0ABU0XZE0_9BURK</name>
<dbReference type="RefSeq" id="WP_070253550.1">
    <property type="nucleotide sequence ID" value="NZ_CBCRWJ010000002.1"/>
</dbReference>
<evidence type="ECO:0000313" key="5">
    <source>
        <dbReference type="Proteomes" id="UP001237592"/>
    </source>
</evidence>
<keyword evidence="1" id="KW-0812">Transmembrane</keyword>
<reference evidence="4 5" key="1">
    <citation type="submission" date="2023-08" db="EMBL/GenBank/DDBJ databases">
        <title>Draft genome sequence of Janthinobacterium lividum.</title>
        <authorList>
            <person name="Chun B.H."/>
            <person name="Lee Y."/>
        </authorList>
    </citation>
    <scope>NUCLEOTIDE SEQUENCE [LARGE SCALE GENOMIC DNA]</scope>
    <source>
        <strain evidence="4 5">AMJK</strain>
    </source>
</reference>
<dbReference type="Gene3D" id="2.60.120.380">
    <property type="match status" value="1"/>
</dbReference>
<dbReference type="EMBL" id="JAVFKP010000004">
    <property type="protein sequence ID" value="MDQ4627671.1"/>
    <property type="molecule type" value="Genomic_DNA"/>
</dbReference>
<feature type="transmembrane region" description="Helical" evidence="1">
    <location>
        <begin position="160"/>
        <end position="177"/>
    </location>
</feature>
<proteinExistence type="predicted"/>
<dbReference type="Pfam" id="PF07589">
    <property type="entry name" value="PEP-CTERM"/>
    <property type="match status" value="1"/>
</dbReference>